<dbReference type="InterPro" id="IPR012675">
    <property type="entry name" value="Beta-grasp_dom_sf"/>
</dbReference>
<comment type="similarity">
    <text evidence="1">Belongs to the adrenodoxin/putidaredoxin family.</text>
</comment>
<dbReference type="Pfam" id="PF00111">
    <property type="entry name" value="Fer2"/>
    <property type="match status" value="1"/>
</dbReference>
<dbReference type="Proteomes" id="UP000523007">
    <property type="component" value="Unassembled WGS sequence"/>
</dbReference>
<evidence type="ECO:0000259" key="7">
    <source>
        <dbReference type="PROSITE" id="PS51085"/>
    </source>
</evidence>
<dbReference type="GO" id="GO:0051537">
    <property type="term" value="F:2 iron, 2 sulfur cluster binding"/>
    <property type="evidence" value="ECO:0007669"/>
    <property type="project" value="UniProtKB-KW"/>
</dbReference>
<sequence>MPKIIYNHADGTHDVVDAPAGTSVMRAAVTGGVAGIVGECGGQAMCATCHVYVRPERLAGLPAVSEDEDEMLDCAAAGRDSERSRLGCQLFAGEAFDEIEVDVPESQS</sequence>
<dbReference type="InterPro" id="IPR018298">
    <property type="entry name" value="Adrenodoxin_Fe-S_BS"/>
</dbReference>
<dbReference type="EMBL" id="JACHJT010000001">
    <property type="protein sequence ID" value="MBB4932738.1"/>
    <property type="molecule type" value="Genomic_DNA"/>
</dbReference>
<keyword evidence="9" id="KW-1185">Reference proteome</keyword>
<evidence type="ECO:0000313" key="9">
    <source>
        <dbReference type="Proteomes" id="UP000523007"/>
    </source>
</evidence>
<evidence type="ECO:0000256" key="3">
    <source>
        <dbReference type="ARBA" id="ARBA00022723"/>
    </source>
</evidence>
<evidence type="ECO:0000256" key="5">
    <source>
        <dbReference type="ARBA" id="ARBA00023014"/>
    </source>
</evidence>
<proteinExistence type="inferred from homology"/>
<dbReference type="PROSITE" id="PS00814">
    <property type="entry name" value="ADX"/>
    <property type="match status" value="1"/>
</dbReference>
<dbReference type="InterPro" id="IPR001055">
    <property type="entry name" value="Adrenodoxin-like"/>
</dbReference>
<accession>A0A7W7RJI3</accession>
<dbReference type="SUPFAM" id="SSF54292">
    <property type="entry name" value="2Fe-2S ferredoxin-like"/>
    <property type="match status" value="1"/>
</dbReference>
<evidence type="ECO:0000256" key="1">
    <source>
        <dbReference type="ARBA" id="ARBA00010914"/>
    </source>
</evidence>
<dbReference type="Gene3D" id="3.10.20.30">
    <property type="match status" value="1"/>
</dbReference>
<feature type="domain" description="2Fe-2S ferredoxin-type" evidence="7">
    <location>
        <begin position="2"/>
        <end position="107"/>
    </location>
</feature>
<evidence type="ECO:0000313" key="8">
    <source>
        <dbReference type="EMBL" id="MBB4932738.1"/>
    </source>
</evidence>
<organism evidence="8 9">
    <name type="scientific">Lipingzhangella halophila</name>
    <dbReference type="NCBI Taxonomy" id="1783352"/>
    <lineage>
        <taxon>Bacteria</taxon>
        <taxon>Bacillati</taxon>
        <taxon>Actinomycetota</taxon>
        <taxon>Actinomycetes</taxon>
        <taxon>Streptosporangiales</taxon>
        <taxon>Nocardiopsidaceae</taxon>
        <taxon>Lipingzhangella</taxon>
    </lineage>
</organism>
<dbReference type="GO" id="GO:0005829">
    <property type="term" value="C:cytosol"/>
    <property type="evidence" value="ECO:0007669"/>
    <property type="project" value="TreeGrafter"/>
</dbReference>
<dbReference type="InterPro" id="IPR036010">
    <property type="entry name" value="2Fe-2S_ferredoxin-like_sf"/>
</dbReference>
<dbReference type="InterPro" id="IPR001041">
    <property type="entry name" value="2Fe-2S_ferredoxin-type"/>
</dbReference>
<comment type="cofactor">
    <cofactor evidence="6">
        <name>[2Fe-2S] cluster</name>
        <dbReference type="ChEBI" id="CHEBI:190135"/>
    </cofactor>
</comment>
<evidence type="ECO:0000256" key="4">
    <source>
        <dbReference type="ARBA" id="ARBA00023004"/>
    </source>
</evidence>
<protein>
    <submittedName>
        <fullName evidence="8">2Fe-2S ferredoxin</fullName>
    </submittedName>
</protein>
<keyword evidence="2" id="KW-0001">2Fe-2S</keyword>
<dbReference type="GO" id="GO:0046872">
    <property type="term" value="F:metal ion binding"/>
    <property type="evidence" value="ECO:0007669"/>
    <property type="project" value="UniProtKB-KW"/>
</dbReference>
<dbReference type="GO" id="GO:0140647">
    <property type="term" value="P:P450-containing electron transport chain"/>
    <property type="evidence" value="ECO:0007669"/>
    <property type="project" value="InterPro"/>
</dbReference>
<keyword evidence="5" id="KW-0411">Iron-sulfur</keyword>
<keyword evidence="4" id="KW-0408">Iron</keyword>
<dbReference type="RefSeq" id="WP_184580374.1">
    <property type="nucleotide sequence ID" value="NZ_JACHJT010000001.1"/>
</dbReference>
<comment type="caution">
    <text evidence="8">The sequence shown here is derived from an EMBL/GenBank/DDBJ whole genome shotgun (WGS) entry which is preliminary data.</text>
</comment>
<reference evidence="8 9" key="1">
    <citation type="submission" date="2020-08" db="EMBL/GenBank/DDBJ databases">
        <title>Sequencing the genomes of 1000 actinobacteria strains.</title>
        <authorList>
            <person name="Klenk H.-P."/>
        </authorList>
    </citation>
    <scope>NUCLEOTIDE SEQUENCE [LARGE SCALE GENOMIC DNA]</scope>
    <source>
        <strain evidence="8 9">DSM 102030</strain>
    </source>
</reference>
<name>A0A7W7RJI3_9ACTN</name>
<dbReference type="AlphaFoldDB" id="A0A7W7RJI3"/>
<evidence type="ECO:0000256" key="6">
    <source>
        <dbReference type="ARBA" id="ARBA00034078"/>
    </source>
</evidence>
<evidence type="ECO:0000256" key="2">
    <source>
        <dbReference type="ARBA" id="ARBA00022714"/>
    </source>
</evidence>
<gene>
    <name evidence="8" type="ORF">F4561_003558</name>
</gene>
<dbReference type="GO" id="GO:0009055">
    <property type="term" value="F:electron transfer activity"/>
    <property type="evidence" value="ECO:0007669"/>
    <property type="project" value="TreeGrafter"/>
</dbReference>
<dbReference type="PROSITE" id="PS51085">
    <property type="entry name" value="2FE2S_FER_2"/>
    <property type="match status" value="1"/>
</dbReference>
<dbReference type="PANTHER" id="PTHR23426">
    <property type="entry name" value="FERREDOXIN/ADRENODOXIN"/>
    <property type="match status" value="1"/>
</dbReference>
<dbReference type="CDD" id="cd00207">
    <property type="entry name" value="fer2"/>
    <property type="match status" value="1"/>
</dbReference>
<keyword evidence="3" id="KW-0479">Metal-binding</keyword>
<dbReference type="PANTHER" id="PTHR23426:SF65">
    <property type="entry name" value="FERREDOXIN-2, MITOCHONDRIAL"/>
    <property type="match status" value="1"/>
</dbReference>